<sequence length="184" mass="21106">MKNASPESRHLKEKEPTSQPIILSTPRRMSKRKRKNTQNTNFIYDLPKPKRGRTASEQSQCTQTGAQRPDSEDKDGDEEIKEPTDKNSGKLNELVVCTSKPKRWYERRLSKSRSGEYPLKDSNEHGTEEVKKFTKTEISIKQKKATIIFAGDGDIDAEISRKKTSKTLKFPQSEARKPVLEREV</sequence>
<protein>
    <submittedName>
        <fullName evidence="2">Uncharacterized protein</fullName>
    </submittedName>
</protein>
<feature type="region of interest" description="Disordered" evidence="1">
    <location>
        <begin position="1"/>
        <end position="93"/>
    </location>
</feature>
<keyword evidence="3" id="KW-1185">Reference proteome</keyword>
<name>A0A564YYF0_HYMDI</name>
<feature type="region of interest" description="Disordered" evidence="1">
    <location>
        <begin position="108"/>
        <end position="129"/>
    </location>
</feature>
<evidence type="ECO:0000313" key="3">
    <source>
        <dbReference type="Proteomes" id="UP000321570"/>
    </source>
</evidence>
<evidence type="ECO:0000313" key="2">
    <source>
        <dbReference type="EMBL" id="VUZ52210.1"/>
    </source>
</evidence>
<proteinExistence type="predicted"/>
<accession>A0A564YYF0</accession>
<dbReference type="AlphaFoldDB" id="A0A564YYF0"/>
<dbReference type="Proteomes" id="UP000321570">
    <property type="component" value="Unassembled WGS sequence"/>
</dbReference>
<evidence type="ECO:0000256" key="1">
    <source>
        <dbReference type="SAM" id="MobiDB-lite"/>
    </source>
</evidence>
<gene>
    <name evidence="2" type="ORF">WMSIL1_LOCUS10775</name>
</gene>
<reference evidence="2 3" key="1">
    <citation type="submission" date="2019-07" db="EMBL/GenBank/DDBJ databases">
        <authorList>
            <person name="Jastrzebski P J."/>
            <person name="Paukszto L."/>
            <person name="Jastrzebski P J."/>
        </authorList>
    </citation>
    <scope>NUCLEOTIDE SEQUENCE [LARGE SCALE GENOMIC DNA]</scope>
    <source>
        <strain evidence="2 3">WMS-il1</strain>
    </source>
</reference>
<organism evidence="2 3">
    <name type="scientific">Hymenolepis diminuta</name>
    <name type="common">Rat tapeworm</name>
    <dbReference type="NCBI Taxonomy" id="6216"/>
    <lineage>
        <taxon>Eukaryota</taxon>
        <taxon>Metazoa</taxon>
        <taxon>Spiralia</taxon>
        <taxon>Lophotrochozoa</taxon>
        <taxon>Platyhelminthes</taxon>
        <taxon>Cestoda</taxon>
        <taxon>Eucestoda</taxon>
        <taxon>Cyclophyllidea</taxon>
        <taxon>Hymenolepididae</taxon>
        <taxon>Hymenolepis</taxon>
    </lineage>
</organism>
<feature type="compositionally biased region" description="Basic and acidic residues" evidence="1">
    <location>
        <begin position="7"/>
        <end position="16"/>
    </location>
</feature>
<feature type="compositionally biased region" description="Basic and acidic residues" evidence="1">
    <location>
        <begin position="118"/>
        <end position="129"/>
    </location>
</feature>
<dbReference type="EMBL" id="CABIJS010000477">
    <property type="protein sequence ID" value="VUZ52210.1"/>
    <property type="molecule type" value="Genomic_DNA"/>
</dbReference>
<feature type="compositionally biased region" description="Polar residues" evidence="1">
    <location>
        <begin position="55"/>
        <end position="66"/>
    </location>
</feature>